<dbReference type="EMBL" id="BAAAPZ010000005">
    <property type="protein sequence ID" value="GAA2095717.1"/>
    <property type="molecule type" value="Genomic_DNA"/>
</dbReference>
<accession>A0ABN2WP33</accession>
<keyword evidence="2" id="KW-0812">Transmembrane</keyword>
<keyword evidence="5" id="KW-1185">Reference proteome</keyword>
<evidence type="ECO:0000259" key="3">
    <source>
        <dbReference type="Pfam" id="PF13349"/>
    </source>
</evidence>
<feature type="compositionally biased region" description="Acidic residues" evidence="1">
    <location>
        <begin position="423"/>
        <end position="442"/>
    </location>
</feature>
<keyword evidence="2" id="KW-0472">Membrane</keyword>
<sequence>MNDPQDPQQNIPPQNHDGDRPQDEGRGWTSPEAVPSRDEYGTDVPPGASAQPSASAPSGAHAQQGVPSASGAAAHPGSPQAYGVQAHGAPAYGAPAGGGAPPLPPRPPKGPTSASGGPAEPVAVTRGGRIAARTLIAVVAVLALAVPTAAIGAGAYFQLNQTTIEHSADLPAEAASLRVEASDAAVYVQVDDEAEVPRVESRYEGRKRDIPAPVVTEDGDRTVVDVPTPDGPTTWLQGYAEITVTLPGAYAEGLDLDVATSTGMVDVSGEYTSVTAKTETGAVTADVITGTADLSAGTGAVDVWGGSMDVLQVSTRTGAISVNDVRVNSLLKAQTRSGWIDLELDPAGVPVDGVEVAAKSGAVTVEVPLEQEIADPDITGYSVSAQTQVGRSRVEIAQRQPGEGILPLTVSTSSGEIAVEYTDGEYDADGSGWDEEWDDSGWDEQPGGPWDDGDR</sequence>
<reference evidence="4 5" key="1">
    <citation type="journal article" date="2019" name="Int. J. Syst. Evol. Microbiol.">
        <title>The Global Catalogue of Microorganisms (GCM) 10K type strain sequencing project: providing services to taxonomists for standard genome sequencing and annotation.</title>
        <authorList>
            <consortium name="The Broad Institute Genomics Platform"/>
            <consortium name="The Broad Institute Genome Sequencing Center for Infectious Disease"/>
            <person name="Wu L."/>
            <person name="Ma J."/>
        </authorList>
    </citation>
    <scope>NUCLEOTIDE SEQUENCE [LARGE SCALE GENOMIC DNA]</scope>
    <source>
        <strain evidence="4 5">JCM 15900</strain>
    </source>
</reference>
<dbReference type="InterPro" id="IPR025164">
    <property type="entry name" value="Toastrack_DUF4097"/>
</dbReference>
<proteinExistence type="predicted"/>
<evidence type="ECO:0000256" key="1">
    <source>
        <dbReference type="SAM" id="MobiDB-lite"/>
    </source>
</evidence>
<name>A0ABN2WP33_9MICO</name>
<feature type="domain" description="DUF4097" evidence="3">
    <location>
        <begin position="240"/>
        <end position="419"/>
    </location>
</feature>
<keyword evidence="2" id="KW-1133">Transmembrane helix</keyword>
<feature type="compositionally biased region" description="Basic and acidic residues" evidence="1">
    <location>
        <begin position="16"/>
        <end position="26"/>
    </location>
</feature>
<protein>
    <recommendedName>
        <fullName evidence="3">DUF4097 domain-containing protein</fullName>
    </recommendedName>
</protein>
<dbReference type="Pfam" id="PF13349">
    <property type="entry name" value="DUF4097"/>
    <property type="match status" value="1"/>
</dbReference>
<feature type="compositionally biased region" description="Low complexity" evidence="1">
    <location>
        <begin position="45"/>
        <end position="94"/>
    </location>
</feature>
<feature type="compositionally biased region" description="Pro residues" evidence="1">
    <location>
        <begin position="101"/>
        <end position="110"/>
    </location>
</feature>
<gene>
    <name evidence="4" type="ORF">GCM10009823_15380</name>
</gene>
<comment type="caution">
    <text evidence="4">The sequence shown here is derived from an EMBL/GenBank/DDBJ whole genome shotgun (WGS) entry which is preliminary data.</text>
</comment>
<feature type="compositionally biased region" description="Low complexity" evidence="1">
    <location>
        <begin position="1"/>
        <end position="15"/>
    </location>
</feature>
<organism evidence="4 5">
    <name type="scientific">Brevibacterium salitolerans</name>
    <dbReference type="NCBI Taxonomy" id="1403566"/>
    <lineage>
        <taxon>Bacteria</taxon>
        <taxon>Bacillati</taxon>
        <taxon>Actinomycetota</taxon>
        <taxon>Actinomycetes</taxon>
        <taxon>Micrococcales</taxon>
        <taxon>Brevibacteriaceae</taxon>
        <taxon>Brevibacterium</taxon>
    </lineage>
</organism>
<evidence type="ECO:0000313" key="4">
    <source>
        <dbReference type="EMBL" id="GAA2095717.1"/>
    </source>
</evidence>
<feature type="region of interest" description="Disordered" evidence="1">
    <location>
        <begin position="423"/>
        <end position="455"/>
    </location>
</feature>
<dbReference type="Proteomes" id="UP001500984">
    <property type="component" value="Unassembled WGS sequence"/>
</dbReference>
<evidence type="ECO:0000313" key="5">
    <source>
        <dbReference type="Proteomes" id="UP001500984"/>
    </source>
</evidence>
<feature type="region of interest" description="Disordered" evidence="1">
    <location>
        <begin position="1"/>
        <end position="121"/>
    </location>
</feature>
<evidence type="ECO:0000256" key="2">
    <source>
        <dbReference type="SAM" id="Phobius"/>
    </source>
</evidence>
<dbReference type="RefSeq" id="WP_344336736.1">
    <property type="nucleotide sequence ID" value="NZ_BAAAPZ010000005.1"/>
</dbReference>
<feature type="transmembrane region" description="Helical" evidence="2">
    <location>
        <begin position="135"/>
        <end position="157"/>
    </location>
</feature>